<organism evidence="2 3">
    <name type="scientific">Streptomyces dangxiongensis</name>
    <dbReference type="NCBI Taxonomy" id="1442032"/>
    <lineage>
        <taxon>Bacteria</taxon>
        <taxon>Bacillati</taxon>
        <taxon>Actinomycetota</taxon>
        <taxon>Actinomycetes</taxon>
        <taxon>Kitasatosporales</taxon>
        <taxon>Streptomycetaceae</taxon>
        <taxon>Streptomyces</taxon>
    </lineage>
</organism>
<reference evidence="2 3" key="1">
    <citation type="submission" date="2018-10" db="EMBL/GenBank/DDBJ databases">
        <title>The genome of Streptomyces dangxiongensis Z022.</title>
        <authorList>
            <person name="Zhang B."/>
        </authorList>
    </citation>
    <scope>NUCLEOTIDE SEQUENCE [LARGE SCALE GENOMIC DNA]</scope>
    <source>
        <strain evidence="2 3">Z022</strain>
    </source>
</reference>
<feature type="domain" description="HTH luxR-type" evidence="1">
    <location>
        <begin position="260"/>
        <end position="325"/>
    </location>
</feature>
<gene>
    <name evidence="2" type="ORF">D9753_11385</name>
</gene>
<dbReference type="EMBL" id="CP033073">
    <property type="protein sequence ID" value="AYN39417.1"/>
    <property type="molecule type" value="Genomic_DNA"/>
</dbReference>
<dbReference type="PROSITE" id="PS50043">
    <property type="entry name" value="HTH_LUXR_2"/>
    <property type="match status" value="1"/>
</dbReference>
<evidence type="ECO:0000313" key="2">
    <source>
        <dbReference type="EMBL" id="AYN39417.1"/>
    </source>
</evidence>
<proteinExistence type="predicted"/>
<dbReference type="GO" id="GO:0006355">
    <property type="term" value="P:regulation of DNA-templated transcription"/>
    <property type="evidence" value="ECO:0007669"/>
    <property type="project" value="InterPro"/>
</dbReference>
<dbReference type="PANTHER" id="PTHR34293">
    <property type="entry name" value="HTH-TYPE TRANSCRIPTIONAL REGULATOR TRMBL2"/>
    <property type="match status" value="1"/>
</dbReference>
<dbReference type="SMART" id="SM00421">
    <property type="entry name" value="HTH_LUXR"/>
    <property type="match status" value="1"/>
</dbReference>
<dbReference type="RefSeq" id="WP_121786909.1">
    <property type="nucleotide sequence ID" value="NZ_CP033073.1"/>
</dbReference>
<dbReference type="InterPro" id="IPR051797">
    <property type="entry name" value="TrmB-like"/>
</dbReference>
<name>A0A3G2JIP7_9ACTN</name>
<dbReference type="Proteomes" id="UP000268329">
    <property type="component" value="Chromosome"/>
</dbReference>
<dbReference type="GO" id="GO:0003677">
    <property type="term" value="F:DNA binding"/>
    <property type="evidence" value="ECO:0007669"/>
    <property type="project" value="InterPro"/>
</dbReference>
<dbReference type="SUPFAM" id="SSF46894">
    <property type="entry name" value="C-terminal effector domain of the bipartite response regulators"/>
    <property type="match status" value="1"/>
</dbReference>
<dbReference type="PANTHER" id="PTHR34293:SF1">
    <property type="entry name" value="HTH-TYPE TRANSCRIPTIONAL REGULATOR TRMBL2"/>
    <property type="match status" value="1"/>
</dbReference>
<dbReference type="Pfam" id="PF00196">
    <property type="entry name" value="GerE"/>
    <property type="match status" value="1"/>
</dbReference>
<protein>
    <submittedName>
        <fullName evidence="2">LuxR family transcriptional regulator</fullName>
    </submittedName>
</protein>
<dbReference type="InterPro" id="IPR016032">
    <property type="entry name" value="Sig_transdc_resp-reg_C-effctor"/>
</dbReference>
<keyword evidence="3" id="KW-1185">Reference proteome</keyword>
<accession>A0A3G2JIP7</accession>
<dbReference type="KEGG" id="sdd:D9753_11385"/>
<dbReference type="InterPro" id="IPR000792">
    <property type="entry name" value="Tscrpt_reg_LuxR_C"/>
</dbReference>
<dbReference type="AlphaFoldDB" id="A0A3G2JIP7"/>
<sequence length="333" mass="35766">MLELLGLDTAAEAVYRCMLANPEAGIASLTRLTGLPEQEIRDSLDALSELALIHPQNAESESPRVVSPDLGLEILLARQQAELAVHQSRVEASRAAAAELMAQYADMRLQAAAVNGNILSGVEAVREQLATMTRKVRDEVLCFAPNGAHSEASLRAAQPLDELLLDRGVRMRTVYLDSVRNSPHTQAYAEWLAERGGKVRTAPSLPVRMIITDRECAVISANAESSGDGAVVITGEGTLAALCALFETVWATATPLSAAPKPDMRGLTPQESQALAFLYQGHTDETIAKRLGVSPRTARRIANTLMTRLGARSRFQAGAKAVQIGWLPEQPDA</sequence>
<dbReference type="OrthoDB" id="4266042at2"/>
<evidence type="ECO:0000259" key="1">
    <source>
        <dbReference type="PROSITE" id="PS50043"/>
    </source>
</evidence>
<dbReference type="CDD" id="cd06170">
    <property type="entry name" value="LuxR_C_like"/>
    <property type="match status" value="1"/>
</dbReference>
<dbReference type="Gene3D" id="3.30.870.10">
    <property type="entry name" value="Endonuclease Chain A"/>
    <property type="match status" value="1"/>
</dbReference>
<dbReference type="Gene3D" id="1.10.10.10">
    <property type="entry name" value="Winged helix-like DNA-binding domain superfamily/Winged helix DNA-binding domain"/>
    <property type="match status" value="2"/>
</dbReference>
<evidence type="ECO:0000313" key="3">
    <source>
        <dbReference type="Proteomes" id="UP000268329"/>
    </source>
</evidence>
<dbReference type="InterPro" id="IPR036388">
    <property type="entry name" value="WH-like_DNA-bd_sf"/>
</dbReference>